<evidence type="ECO:0000313" key="2">
    <source>
        <dbReference type="Proteomes" id="UP001311730"/>
    </source>
</evidence>
<sequence>MTHNNHLQAFKESLKNIDREEFLKLLVDIEAEPQDENELTVGEFLDLMKGKICFSDTVITNNTASKPVFFNNSNSILLADNFPNAKAITCAQEVNYTYNYNNTQVEFKNTIKAA</sequence>
<name>A0ABU5ZAQ6_9FLAO</name>
<organism evidence="1 2">
    <name type="scientific">Capnocytophaga gingivalis</name>
    <dbReference type="NCBI Taxonomy" id="1017"/>
    <lineage>
        <taxon>Bacteria</taxon>
        <taxon>Pseudomonadati</taxon>
        <taxon>Bacteroidota</taxon>
        <taxon>Flavobacteriia</taxon>
        <taxon>Flavobacteriales</taxon>
        <taxon>Flavobacteriaceae</taxon>
        <taxon>Capnocytophaga</taxon>
    </lineage>
</organism>
<proteinExistence type="predicted"/>
<keyword evidence="2" id="KW-1185">Reference proteome</keyword>
<gene>
    <name evidence="1" type="ORF">VJJ08_12200</name>
</gene>
<dbReference type="Proteomes" id="UP001311730">
    <property type="component" value="Unassembled WGS sequence"/>
</dbReference>
<reference evidence="1 2" key="1">
    <citation type="submission" date="2023-12" db="EMBL/GenBank/DDBJ databases">
        <title>Genomic sequences of Capnocytophaga and Parvimonas strains.</title>
        <authorList>
            <person name="Watt R.M."/>
            <person name="Wang M."/>
            <person name="Yang T."/>
            <person name="Tong W.M."/>
        </authorList>
    </citation>
    <scope>NUCLEOTIDE SEQUENCE [LARGE SCALE GENOMIC DNA]</scope>
    <source>
        <strain evidence="1 2">CCUG 13096</strain>
    </source>
</reference>
<dbReference type="RefSeq" id="WP_298827238.1">
    <property type="nucleotide sequence ID" value="NZ_JAYKBW010000015.1"/>
</dbReference>
<protein>
    <submittedName>
        <fullName evidence="1">Uncharacterized protein</fullName>
    </submittedName>
</protein>
<evidence type="ECO:0000313" key="1">
    <source>
        <dbReference type="EMBL" id="MEB3076051.1"/>
    </source>
</evidence>
<accession>A0ABU5ZAQ6</accession>
<comment type="caution">
    <text evidence="1">The sequence shown here is derived from an EMBL/GenBank/DDBJ whole genome shotgun (WGS) entry which is preliminary data.</text>
</comment>
<dbReference type="EMBL" id="JAYKBW010000015">
    <property type="protein sequence ID" value="MEB3076051.1"/>
    <property type="molecule type" value="Genomic_DNA"/>
</dbReference>